<evidence type="ECO:0000313" key="3">
    <source>
        <dbReference type="EMBL" id="MEJ5976774.1"/>
    </source>
</evidence>
<keyword evidence="2" id="KW-0472">Membrane</keyword>
<dbReference type="RefSeq" id="WP_339586736.1">
    <property type="nucleotide sequence ID" value="NZ_JBBHJZ010000002.1"/>
</dbReference>
<dbReference type="EMBL" id="JBBHJZ010000002">
    <property type="protein sequence ID" value="MEJ5976774.1"/>
    <property type="molecule type" value="Genomic_DNA"/>
</dbReference>
<feature type="transmembrane region" description="Helical" evidence="2">
    <location>
        <begin position="76"/>
        <end position="94"/>
    </location>
</feature>
<keyword evidence="2" id="KW-1133">Transmembrane helix</keyword>
<proteinExistence type="predicted"/>
<evidence type="ECO:0000256" key="2">
    <source>
        <dbReference type="SAM" id="Phobius"/>
    </source>
</evidence>
<accession>A0ABU8RVG8</accession>
<gene>
    <name evidence="3" type="ORF">WG901_09025</name>
</gene>
<evidence type="ECO:0000313" key="4">
    <source>
        <dbReference type="Proteomes" id="UP001361239"/>
    </source>
</evidence>
<keyword evidence="4" id="KW-1185">Reference proteome</keyword>
<feature type="region of interest" description="Disordered" evidence="1">
    <location>
        <begin position="242"/>
        <end position="279"/>
    </location>
</feature>
<reference evidence="3 4" key="1">
    <citation type="submission" date="2024-03" db="EMBL/GenBank/DDBJ databases">
        <authorList>
            <person name="Jo J.-H."/>
        </authorList>
    </citation>
    <scope>NUCLEOTIDE SEQUENCE [LARGE SCALE GENOMIC DNA]</scope>
    <source>
        <strain evidence="3 4">PS1R-30</strain>
    </source>
</reference>
<keyword evidence="2" id="KW-0812">Transmembrane</keyword>
<dbReference type="Proteomes" id="UP001361239">
    <property type="component" value="Unassembled WGS sequence"/>
</dbReference>
<organism evidence="3 4">
    <name type="scientific">Novosphingobium anseongense</name>
    <dbReference type="NCBI Taxonomy" id="3133436"/>
    <lineage>
        <taxon>Bacteria</taxon>
        <taxon>Pseudomonadati</taxon>
        <taxon>Pseudomonadota</taxon>
        <taxon>Alphaproteobacteria</taxon>
        <taxon>Sphingomonadales</taxon>
        <taxon>Sphingomonadaceae</taxon>
        <taxon>Novosphingobium</taxon>
    </lineage>
</organism>
<sequence length="301" mass="31838">MAEPNSTPRDRKQAAKPEPITRHPLFPAIVALWFAALLGVGSLALSTGLLERFVIATGIDTMIAAAAPPLGIKARLAVSLAFGILGAAIGWFLAKRVAEPAERRAPQVFKVADVDPPKVAKTKPKPVLDPASLAAEPIAAPLAAVPELTSEPEVAELPEPIAPATERTEAIEVAAAEVTIEAEPAIVDIAPLVTEPFFAEPESREPTAAERIAAADLAELSHVELIERLAIALQRREALSEAEETRTAESGPVVHFPDFTDRRNARPAPSAPTPLVAPQETEMALRHALAQLQRMSGTRGG</sequence>
<name>A0ABU8RVG8_9SPHN</name>
<feature type="transmembrane region" description="Helical" evidence="2">
    <location>
        <begin position="25"/>
        <end position="46"/>
    </location>
</feature>
<evidence type="ECO:0000256" key="1">
    <source>
        <dbReference type="SAM" id="MobiDB-lite"/>
    </source>
</evidence>
<protein>
    <submittedName>
        <fullName evidence="3">Uncharacterized protein</fullName>
    </submittedName>
</protein>
<comment type="caution">
    <text evidence="3">The sequence shown here is derived from an EMBL/GenBank/DDBJ whole genome shotgun (WGS) entry which is preliminary data.</text>
</comment>